<dbReference type="PANTHER" id="PTHR43767">
    <property type="entry name" value="LONG-CHAIN-FATTY-ACID--COA LIGASE"/>
    <property type="match status" value="1"/>
</dbReference>
<evidence type="ECO:0000313" key="4">
    <source>
        <dbReference type="EMBL" id="OYQ09193.1"/>
    </source>
</evidence>
<dbReference type="PANTHER" id="PTHR43767:SF8">
    <property type="entry name" value="LONG-CHAIN-FATTY-ACID--COA LIGASE"/>
    <property type="match status" value="1"/>
</dbReference>
<dbReference type="SUPFAM" id="SSF54637">
    <property type="entry name" value="Thioesterase/thiol ester dehydrase-isomerase"/>
    <property type="match status" value="1"/>
</dbReference>
<dbReference type="Pfam" id="PF00501">
    <property type="entry name" value="AMP-binding"/>
    <property type="match status" value="1"/>
</dbReference>
<dbReference type="Gene3D" id="3.30.300.30">
    <property type="match status" value="1"/>
</dbReference>
<sequence>MIALHALLCADAPGETPVCFDEAAIITRGMFRARVAACIAAWSGHPAKRYALCIDDPFAFACALFALLACGKAVVIPASSAPAYLASFAQAYDGILTDCDLEGILSQAAQPDGARASPGRIAPDAPITLYTSGSSGAPKAIHKTLAQFDAEVRTLEDHWGAWIGPGAMLASVPHHHIYGLLFRMFWPLASGRAFGRQTYTEPQALQAALARHETAAIVSSPAQLARWPSLPGFDALSPLPAAVFSSGGPLDEATAAAFASSHGAAPTEIYGSTETGGIAWRRRNQSDAWQPFANVAVRREADGALSVRSPHLDHADWHRTDDAVEFDDAGRFRLRGRLDRIVKLDGKRVSLPEIEHWLALHPYVAQSAAIVLQGASRERLGVVSALTPAGAQALRQHGRIGLAKTLRRHLAAYVAPTLIPRKWRFRMDLPFDARGKLPASAIAASFAAGRKGFEMLSHVRDAEGDHYELRVAPDLIHFLGHFPGRPILPGVVLVDWIAGLASAPGESESARRIRSIDQLKFMAPVPPAALVSLQLTHEPQRCRVRFRARLGARDCASGALVYQEAA</sequence>
<name>A0AAP7ZHM7_RALSL</name>
<dbReference type="InterPro" id="IPR045851">
    <property type="entry name" value="AMP-bd_C_sf"/>
</dbReference>
<feature type="domain" description="ApeI dehydratase-like" evidence="3">
    <location>
        <begin position="466"/>
        <end position="558"/>
    </location>
</feature>
<protein>
    <submittedName>
        <fullName evidence="4">AMP-dependent synthetase</fullName>
    </submittedName>
</protein>
<dbReference type="InterPro" id="IPR029069">
    <property type="entry name" value="HotDog_dom_sf"/>
</dbReference>
<dbReference type="EMBL" id="NCTK01000002">
    <property type="protein sequence ID" value="OYQ09193.1"/>
    <property type="molecule type" value="Genomic_DNA"/>
</dbReference>
<dbReference type="Gene3D" id="3.10.129.10">
    <property type="entry name" value="Hotdog Thioesterase"/>
    <property type="match status" value="1"/>
</dbReference>
<dbReference type="InterPro" id="IPR042099">
    <property type="entry name" value="ANL_N_sf"/>
</dbReference>
<dbReference type="InterPro" id="IPR054545">
    <property type="entry name" value="ApeI-like"/>
</dbReference>
<evidence type="ECO:0000313" key="5">
    <source>
        <dbReference type="Proteomes" id="UP000216164"/>
    </source>
</evidence>
<accession>A0AAP7ZHM7</accession>
<organism evidence="4 5">
    <name type="scientific">Ralstonia solanacearum K60</name>
    <dbReference type="NCBI Taxonomy" id="1091042"/>
    <lineage>
        <taxon>Bacteria</taxon>
        <taxon>Pseudomonadati</taxon>
        <taxon>Pseudomonadota</taxon>
        <taxon>Betaproteobacteria</taxon>
        <taxon>Burkholderiales</taxon>
        <taxon>Burkholderiaceae</taxon>
        <taxon>Ralstonia</taxon>
        <taxon>Ralstonia solanacearum species complex</taxon>
    </lineage>
</organism>
<dbReference type="Proteomes" id="UP000216164">
    <property type="component" value="Unassembled WGS sequence"/>
</dbReference>
<dbReference type="InterPro" id="IPR050237">
    <property type="entry name" value="ATP-dep_AMP-bd_enzyme"/>
</dbReference>
<reference evidence="4 5" key="1">
    <citation type="submission" date="2017-04" db="EMBL/GenBank/DDBJ databases">
        <title>Genome Announcement: Closed genomes of Ralstonia solanacearum strains K60, UW551, and UW700.</title>
        <authorList>
            <person name="Hayes M."/>
            <person name="Macintyre A.M."/>
            <person name="Allen C."/>
        </authorList>
    </citation>
    <scope>NUCLEOTIDE SEQUENCE [LARGE SCALE GENOMIC DNA]</scope>
    <source>
        <strain evidence="4 5">UW25</strain>
    </source>
</reference>
<feature type="domain" description="AMP-dependent synthetase/ligase" evidence="2">
    <location>
        <begin position="118"/>
        <end position="287"/>
    </location>
</feature>
<dbReference type="Pfam" id="PF22818">
    <property type="entry name" value="ApeI-like"/>
    <property type="match status" value="1"/>
</dbReference>
<dbReference type="RefSeq" id="WP_094394616.1">
    <property type="nucleotide sequence ID" value="NZ_NCTK01000002.1"/>
</dbReference>
<dbReference type="InterPro" id="IPR000873">
    <property type="entry name" value="AMP-dep_synth/lig_dom"/>
</dbReference>
<dbReference type="GO" id="GO:0016829">
    <property type="term" value="F:lyase activity"/>
    <property type="evidence" value="ECO:0007669"/>
    <property type="project" value="UniProtKB-KW"/>
</dbReference>
<comment type="caution">
    <text evidence="4">The sequence shown here is derived from an EMBL/GenBank/DDBJ whole genome shotgun (WGS) entry which is preliminary data.</text>
</comment>
<dbReference type="Gene3D" id="3.40.50.12780">
    <property type="entry name" value="N-terminal domain of ligase-like"/>
    <property type="match status" value="1"/>
</dbReference>
<gene>
    <name evidence="4" type="ORF">B7R77_19740</name>
</gene>
<evidence type="ECO:0000259" key="3">
    <source>
        <dbReference type="Pfam" id="PF22818"/>
    </source>
</evidence>
<evidence type="ECO:0000259" key="2">
    <source>
        <dbReference type="Pfam" id="PF00501"/>
    </source>
</evidence>
<proteinExistence type="predicted"/>
<dbReference type="GO" id="GO:0016874">
    <property type="term" value="F:ligase activity"/>
    <property type="evidence" value="ECO:0007669"/>
    <property type="project" value="UniProtKB-KW"/>
</dbReference>
<evidence type="ECO:0000256" key="1">
    <source>
        <dbReference type="ARBA" id="ARBA00022598"/>
    </source>
</evidence>
<dbReference type="SUPFAM" id="SSF56801">
    <property type="entry name" value="Acetyl-CoA synthetase-like"/>
    <property type="match status" value="1"/>
</dbReference>
<dbReference type="AlphaFoldDB" id="A0AAP7ZHM7"/>
<keyword evidence="1" id="KW-0436">Ligase</keyword>